<name>A0AAN6QD42_9PEZI</name>
<dbReference type="EMBL" id="MU853366">
    <property type="protein sequence ID" value="KAK4108017.1"/>
    <property type="molecule type" value="Genomic_DNA"/>
</dbReference>
<organism evidence="2 3">
    <name type="scientific">Canariomyces notabilis</name>
    <dbReference type="NCBI Taxonomy" id="2074819"/>
    <lineage>
        <taxon>Eukaryota</taxon>
        <taxon>Fungi</taxon>
        <taxon>Dikarya</taxon>
        <taxon>Ascomycota</taxon>
        <taxon>Pezizomycotina</taxon>
        <taxon>Sordariomycetes</taxon>
        <taxon>Sordariomycetidae</taxon>
        <taxon>Sordariales</taxon>
        <taxon>Chaetomiaceae</taxon>
        <taxon>Canariomyces</taxon>
    </lineage>
</organism>
<accession>A0AAN6QD42</accession>
<sequence>MLRQAPNASRRRTRRQTRRRTRALARSQNLSADSQWYHYSCLHPHPRFQAGRAPGAPVRRNTPGANTGALVGAMNGESCLPSRESAAATNRRSSLQAPATENGELSLQADSGLAACFQQFVDIDLAGTAGSDLPWNGSLCFSTGLPGTVRLDAGVPDRTQLARRDHEGTPAAVGHRTSSLQAHPGAPVATTWNGEWSHPPRMSAPTTAQDAGWGVRYPHVFSLTLVSAGCYRPSYRCLQPTANQMSCLPVSGIVLNLIFDYWEWTKV</sequence>
<evidence type="ECO:0000256" key="1">
    <source>
        <dbReference type="SAM" id="MobiDB-lite"/>
    </source>
</evidence>
<evidence type="ECO:0000313" key="3">
    <source>
        <dbReference type="Proteomes" id="UP001302812"/>
    </source>
</evidence>
<dbReference type="Proteomes" id="UP001302812">
    <property type="component" value="Unassembled WGS sequence"/>
</dbReference>
<proteinExistence type="predicted"/>
<evidence type="ECO:0000313" key="2">
    <source>
        <dbReference type="EMBL" id="KAK4108017.1"/>
    </source>
</evidence>
<dbReference type="AlphaFoldDB" id="A0AAN6QD42"/>
<dbReference type="RefSeq" id="XP_064665587.1">
    <property type="nucleotide sequence ID" value="XM_064816191.1"/>
</dbReference>
<gene>
    <name evidence="2" type="ORF">N656DRAFT_784538</name>
</gene>
<reference evidence="2" key="2">
    <citation type="submission" date="2023-05" db="EMBL/GenBank/DDBJ databases">
        <authorList>
            <consortium name="Lawrence Berkeley National Laboratory"/>
            <person name="Steindorff A."/>
            <person name="Hensen N."/>
            <person name="Bonometti L."/>
            <person name="Westerberg I."/>
            <person name="Brannstrom I.O."/>
            <person name="Guillou S."/>
            <person name="Cros-Aarteil S."/>
            <person name="Calhoun S."/>
            <person name="Haridas S."/>
            <person name="Kuo A."/>
            <person name="Mondo S."/>
            <person name="Pangilinan J."/>
            <person name="Riley R."/>
            <person name="Labutti K."/>
            <person name="Andreopoulos B."/>
            <person name="Lipzen A."/>
            <person name="Chen C."/>
            <person name="Yanf M."/>
            <person name="Daum C."/>
            <person name="Ng V."/>
            <person name="Clum A."/>
            <person name="Ohm R."/>
            <person name="Martin F."/>
            <person name="Silar P."/>
            <person name="Natvig D."/>
            <person name="Lalanne C."/>
            <person name="Gautier V."/>
            <person name="Ament-Velasquez S.L."/>
            <person name="Kruys A."/>
            <person name="Hutchinson M.I."/>
            <person name="Powell A.J."/>
            <person name="Barry K."/>
            <person name="Miller A.N."/>
            <person name="Grigoriev I.V."/>
            <person name="Debuchy R."/>
            <person name="Gladieux P."/>
            <person name="Thoren M.H."/>
            <person name="Johannesson H."/>
        </authorList>
    </citation>
    <scope>NUCLEOTIDE SEQUENCE</scope>
    <source>
        <strain evidence="2">CBS 508.74</strain>
    </source>
</reference>
<keyword evidence="3" id="KW-1185">Reference proteome</keyword>
<feature type="compositionally biased region" description="Basic residues" evidence="1">
    <location>
        <begin position="9"/>
        <end position="23"/>
    </location>
</feature>
<reference evidence="2" key="1">
    <citation type="journal article" date="2023" name="Mol. Phylogenet. Evol.">
        <title>Genome-scale phylogeny and comparative genomics of the fungal order Sordariales.</title>
        <authorList>
            <person name="Hensen N."/>
            <person name="Bonometti L."/>
            <person name="Westerberg I."/>
            <person name="Brannstrom I.O."/>
            <person name="Guillou S."/>
            <person name="Cros-Aarteil S."/>
            <person name="Calhoun S."/>
            <person name="Haridas S."/>
            <person name="Kuo A."/>
            <person name="Mondo S."/>
            <person name="Pangilinan J."/>
            <person name="Riley R."/>
            <person name="LaButti K."/>
            <person name="Andreopoulos B."/>
            <person name="Lipzen A."/>
            <person name="Chen C."/>
            <person name="Yan M."/>
            <person name="Daum C."/>
            <person name="Ng V."/>
            <person name="Clum A."/>
            <person name="Steindorff A."/>
            <person name="Ohm R.A."/>
            <person name="Martin F."/>
            <person name="Silar P."/>
            <person name="Natvig D.O."/>
            <person name="Lalanne C."/>
            <person name="Gautier V."/>
            <person name="Ament-Velasquez S.L."/>
            <person name="Kruys A."/>
            <person name="Hutchinson M.I."/>
            <person name="Powell A.J."/>
            <person name="Barry K."/>
            <person name="Miller A.N."/>
            <person name="Grigoriev I.V."/>
            <person name="Debuchy R."/>
            <person name="Gladieux P."/>
            <person name="Hiltunen Thoren M."/>
            <person name="Johannesson H."/>
        </authorList>
    </citation>
    <scope>NUCLEOTIDE SEQUENCE</scope>
    <source>
        <strain evidence="2">CBS 508.74</strain>
    </source>
</reference>
<protein>
    <submittedName>
        <fullName evidence="2">Uncharacterized protein</fullName>
    </submittedName>
</protein>
<feature type="region of interest" description="Disordered" evidence="1">
    <location>
        <begin position="1"/>
        <end position="29"/>
    </location>
</feature>
<dbReference type="GeneID" id="89940316"/>
<comment type="caution">
    <text evidence="2">The sequence shown here is derived from an EMBL/GenBank/DDBJ whole genome shotgun (WGS) entry which is preliminary data.</text>
</comment>